<dbReference type="Proteomes" id="UP000641386">
    <property type="component" value="Unassembled WGS sequence"/>
</dbReference>
<dbReference type="EMBL" id="BNBC01000092">
    <property type="protein sequence ID" value="GHF19546.1"/>
    <property type="molecule type" value="Genomic_DNA"/>
</dbReference>
<evidence type="ECO:0000313" key="2">
    <source>
        <dbReference type="Proteomes" id="UP000641386"/>
    </source>
</evidence>
<name>A0A919AQ04_9ACTN</name>
<sequence>MSSPDAFVVIGAGPGLGAAAARRFGREGHPVGLIARSTERLETMAAGLTAEGLTAAVEAADVTDEQALASALGALRERLGPIEVVLFSPRPSLEWIKPVLDTGPQDIESALALNVVAAAAAVRTVVPDMRRRRRGTLLFTTGGAAVEPHRDRAVSGIAYAAESAYVRMLHDTLADQGVHAAQATVVGPIGPGSRHEPDDVAEELWKLHTERAQPLLILR</sequence>
<dbReference type="RefSeq" id="WP_189908308.1">
    <property type="nucleotide sequence ID" value="NZ_BNBC01000092.1"/>
</dbReference>
<dbReference type="SUPFAM" id="SSF51735">
    <property type="entry name" value="NAD(P)-binding Rossmann-fold domains"/>
    <property type="match status" value="1"/>
</dbReference>
<comment type="caution">
    <text evidence="1">The sequence shown here is derived from an EMBL/GenBank/DDBJ whole genome shotgun (WGS) entry which is preliminary data.</text>
</comment>
<reference evidence="1" key="2">
    <citation type="submission" date="2020-09" db="EMBL/GenBank/DDBJ databases">
        <authorList>
            <person name="Sun Q."/>
            <person name="Ohkuma M."/>
        </authorList>
    </citation>
    <scope>NUCLEOTIDE SEQUENCE</scope>
    <source>
        <strain evidence="1">JCM 3302</strain>
    </source>
</reference>
<dbReference type="Gene3D" id="3.40.50.720">
    <property type="entry name" value="NAD(P)-binding Rossmann-like Domain"/>
    <property type="match status" value="1"/>
</dbReference>
<protein>
    <submittedName>
        <fullName evidence="1">Oxidoreductase</fullName>
    </submittedName>
</protein>
<keyword evidence="2" id="KW-1185">Reference proteome</keyword>
<dbReference type="InterPro" id="IPR036291">
    <property type="entry name" value="NAD(P)-bd_dom_sf"/>
</dbReference>
<reference evidence="1" key="1">
    <citation type="journal article" date="2014" name="Int. J. Syst. Evol. Microbiol.">
        <title>Complete genome sequence of Corynebacterium casei LMG S-19264T (=DSM 44701T), isolated from a smear-ripened cheese.</title>
        <authorList>
            <consortium name="US DOE Joint Genome Institute (JGI-PGF)"/>
            <person name="Walter F."/>
            <person name="Albersmeier A."/>
            <person name="Kalinowski J."/>
            <person name="Ruckert C."/>
        </authorList>
    </citation>
    <scope>NUCLEOTIDE SEQUENCE</scope>
    <source>
        <strain evidence="1">JCM 3302</strain>
    </source>
</reference>
<gene>
    <name evidence="1" type="ORF">GCM10014715_87820</name>
</gene>
<dbReference type="PANTHER" id="PTHR43431:SF7">
    <property type="entry name" value="OXIDOREDUCTASE, SHORT CHAIN DEHYDROGENASE_REDUCTASE FAMILY (AFU_ORTHOLOGUE AFUA_5G14000)"/>
    <property type="match status" value="1"/>
</dbReference>
<dbReference type="Pfam" id="PF00106">
    <property type="entry name" value="adh_short"/>
    <property type="match status" value="1"/>
</dbReference>
<organism evidence="1 2">
    <name type="scientific">Streptomyces spiralis</name>
    <dbReference type="NCBI Taxonomy" id="66376"/>
    <lineage>
        <taxon>Bacteria</taxon>
        <taxon>Bacillati</taxon>
        <taxon>Actinomycetota</taxon>
        <taxon>Actinomycetes</taxon>
        <taxon>Kitasatosporales</taxon>
        <taxon>Streptomycetaceae</taxon>
        <taxon>Streptomyces</taxon>
    </lineage>
</organism>
<dbReference type="PANTHER" id="PTHR43431">
    <property type="entry name" value="OXIDOREDUCTASE, SHORT CHAIN DEHYDROGENASE/REDUCTASE FAMILY (AFU_ORTHOLOGUE AFUA_5G14000)"/>
    <property type="match status" value="1"/>
</dbReference>
<evidence type="ECO:0000313" key="1">
    <source>
        <dbReference type="EMBL" id="GHF19546.1"/>
    </source>
</evidence>
<proteinExistence type="predicted"/>
<dbReference type="AlphaFoldDB" id="A0A919AQ04"/>
<dbReference type="InterPro" id="IPR002347">
    <property type="entry name" value="SDR_fam"/>
</dbReference>
<accession>A0A919AQ04</accession>